<proteinExistence type="predicted"/>
<organism evidence="1 2">
    <name type="scientific">Methanomethylophilus alvi</name>
    <dbReference type="NCBI Taxonomy" id="1291540"/>
    <lineage>
        <taxon>Archaea</taxon>
        <taxon>Methanobacteriati</taxon>
        <taxon>Thermoplasmatota</taxon>
        <taxon>Thermoplasmata</taxon>
        <taxon>Methanomassiliicoccales</taxon>
        <taxon>Methanomethylophilaceae</taxon>
        <taxon>Methanomethylophilus</taxon>
    </lineage>
</organism>
<evidence type="ECO:0000313" key="2">
    <source>
        <dbReference type="Proteomes" id="UP000273278"/>
    </source>
</evidence>
<dbReference type="OMA" id="DECAKIC"/>
<reference evidence="1 2" key="1">
    <citation type="submission" date="2016-10" db="EMBL/GenBank/DDBJ databases">
        <title>Complete genome of the TMA-utilizing, human hosted archaeon Methanomethylophilus alvus Gen. nov, sp. nov., strain Mx-05, derived from a pure culture.</title>
        <authorList>
            <person name="Brugere J.-F."/>
            <person name="Ben Hania W."/>
            <person name="Chaudhary P.P."/>
            <person name="Gaci N."/>
            <person name="Borrel G."/>
            <person name="Cao Van Tuat L."/>
            <person name="Fardeau M.-L."/>
            <person name="Harris H.M.B."/>
            <person name="O'Toole P.W."/>
            <person name="Ollivier B."/>
        </authorList>
    </citation>
    <scope>NUCLEOTIDE SEQUENCE [LARGE SCALE GENOMIC DNA]</scope>
    <source>
        <strain evidence="1 2">Mx-05</strain>
    </source>
</reference>
<gene>
    <name evidence="1" type="ORF">BKD89_02105</name>
</gene>
<dbReference type="EMBL" id="CP017686">
    <property type="protein sequence ID" value="AYQ54602.1"/>
    <property type="molecule type" value="Genomic_DNA"/>
</dbReference>
<dbReference type="RefSeq" id="WP_015504319.1">
    <property type="nucleotide sequence ID" value="NZ_CAYARO010000013.1"/>
</dbReference>
<dbReference type="Proteomes" id="UP000273278">
    <property type="component" value="Chromosome"/>
</dbReference>
<sequence length="99" mass="10930">MMPRKKLEYYAKQNGIEDFVKIKLTEDECAKICEAIGIKAYGLKDCGGSVSMLIDRVMDDEGFKAANTKAGMPDDYNIARMPDYAAIAVFKALAAIRKA</sequence>
<accession>A0A3G3IGE9</accession>
<dbReference type="GeneID" id="41321222"/>
<protein>
    <submittedName>
        <fullName evidence="1">Uncharacterized protein</fullName>
    </submittedName>
</protein>
<dbReference type="AlphaFoldDB" id="A0A3G3IGE9"/>
<name>A0A3G3IGE9_9ARCH</name>
<evidence type="ECO:0000313" key="1">
    <source>
        <dbReference type="EMBL" id="AYQ54602.1"/>
    </source>
</evidence>